<keyword evidence="8 9" id="KW-0472">Membrane</keyword>
<dbReference type="PRINTS" id="PR01490">
    <property type="entry name" value="RTXTOXIND"/>
</dbReference>
<name>A0A1X6Z2M9_9RHOB</name>
<dbReference type="RefSeq" id="WP_370738033.1">
    <property type="nucleotide sequence ID" value="NZ_FWFP01000004.1"/>
</dbReference>
<evidence type="ECO:0000256" key="8">
    <source>
        <dbReference type="ARBA" id="ARBA00023136"/>
    </source>
</evidence>
<dbReference type="GO" id="GO:0015031">
    <property type="term" value="P:protein transport"/>
    <property type="evidence" value="ECO:0007669"/>
    <property type="project" value="InterPro"/>
</dbReference>
<keyword evidence="5 9" id="KW-0997">Cell inner membrane</keyword>
<evidence type="ECO:0000259" key="12">
    <source>
        <dbReference type="Pfam" id="PF26002"/>
    </source>
</evidence>
<keyword evidence="10" id="KW-0175">Coiled coil</keyword>
<dbReference type="NCBIfam" id="TIGR01843">
    <property type="entry name" value="type_I_hlyD"/>
    <property type="match status" value="1"/>
</dbReference>
<evidence type="ECO:0000313" key="13">
    <source>
        <dbReference type="EMBL" id="SLN38739.1"/>
    </source>
</evidence>
<feature type="domain" description="AprE-like long alpha-helical hairpin" evidence="11">
    <location>
        <begin position="98"/>
        <end position="284"/>
    </location>
</feature>
<dbReference type="InterPro" id="IPR010129">
    <property type="entry name" value="T1SS_HlyD"/>
</dbReference>
<evidence type="ECO:0000256" key="10">
    <source>
        <dbReference type="SAM" id="Coils"/>
    </source>
</evidence>
<comment type="subcellular location">
    <subcellularLocation>
        <location evidence="1 9">Cell inner membrane</location>
        <topology evidence="1 9">Single-pass membrane protein</topology>
    </subcellularLocation>
</comment>
<feature type="coiled-coil region" evidence="10">
    <location>
        <begin position="178"/>
        <end position="293"/>
    </location>
</feature>
<dbReference type="Gene3D" id="2.40.50.100">
    <property type="match status" value="1"/>
</dbReference>
<sequence length="439" mass="48928">MMQGNKVQEKRPVWRITLPAMVGFIALGILVGGVGIWAVQTRLAGAIISQGTIEVQSSRQVVEHPDGGVVGEIYVRDGDEVADGDMLVRLDDTFLSSEKTIVESQLFELLARRSRLVAERDGEDSATLAVQLEDIQKLDNIDAELIAGQQRLFEARLETLDQQTQQLGKQRVQIDSEIDGTEAQLVSLRRQVELIQNELKDQQDLLQRGLTQASRVSALQREEASLTGEIGRLEAAVARLKGQISATEIEIVELTATRREEAITELRDVQTQIAELSERRLSLEERLSRLDIRAPVAGRVYGSQVFALQSVIQPAEPMMYVVPQDTPLLVAARVDAIHVDQLHIGQPVALRFPAFNQRETPEIDGRVTTVSADTFTDENTGQVFYRAEVVPEDDQIERLNGQALLPGMPVEAMIKTDERTPLSYLVKPMADYFNRAFRE</sequence>
<keyword evidence="7 9" id="KW-1133">Transmembrane helix</keyword>
<organism evidence="13 14">
    <name type="scientific">Ruegeria meonggei</name>
    <dbReference type="NCBI Taxonomy" id="1446476"/>
    <lineage>
        <taxon>Bacteria</taxon>
        <taxon>Pseudomonadati</taxon>
        <taxon>Pseudomonadota</taxon>
        <taxon>Alphaproteobacteria</taxon>
        <taxon>Rhodobacterales</taxon>
        <taxon>Roseobacteraceae</taxon>
        <taxon>Ruegeria</taxon>
    </lineage>
</organism>
<evidence type="ECO:0000256" key="2">
    <source>
        <dbReference type="ARBA" id="ARBA00009477"/>
    </source>
</evidence>
<evidence type="ECO:0000256" key="9">
    <source>
        <dbReference type="RuleBase" id="RU365093"/>
    </source>
</evidence>
<dbReference type="PANTHER" id="PTHR30386:SF17">
    <property type="entry name" value="ALKALINE PROTEASE SECRETION PROTEIN APRE"/>
    <property type="match status" value="1"/>
</dbReference>
<keyword evidence="3 9" id="KW-0813">Transport</keyword>
<evidence type="ECO:0000256" key="6">
    <source>
        <dbReference type="ARBA" id="ARBA00022692"/>
    </source>
</evidence>
<dbReference type="SUPFAM" id="SSF111369">
    <property type="entry name" value="HlyD-like secretion proteins"/>
    <property type="match status" value="1"/>
</dbReference>
<evidence type="ECO:0000256" key="7">
    <source>
        <dbReference type="ARBA" id="ARBA00022989"/>
    </source>
</evidence>
<keyword evidence="4 9" id="KW-1003">Cell membrane</keyword>
<gene>
    <name evidence="13" type="primary">prsE_1</name>
    <name evidence="13" type="ORF">RUM8411_01714</name>
</gene>
<dbReference type="InterPro" id="IPR050739">
    <property type="entry name" value="MFP"/>
</dbReference>
<dbReference type="AlphaFoldDB" id="A0A1X6Z2M9"/>
<dbReference type="Pfam" id="PF26002">
    <property type="entry name" value="Beta-barrel_AprE"/>
    <property type="match status" value="1"/>
</dbReference>
<dbReference type="Gene3D" id="2.40.30.170">
    <property type="match status" value="1"/>
</dbReference>
<evidence type="ECO:0000259" key="11">
    <source>
        <dbReference type="Pfam" id="PF25994"/>
    </source>
</evidence>
<comment type="similarity">
    <text evidence="2 9">Belongs to the membrane fusion protein (MFP) (TC 8.A.1) family.</text>
</comment>
<dbReference type="Pfam" id="PF25994">
    <property type="entry name" value="HH_AprE"/>
    <property type="match status" value="1"/>
</dbReference>
<dbReference type="PANTHER" id="PTHR30386">
    <property type="entry name" value="MEMBRANE FUSION SUBUNIT OF EMRAB-TOLC MULTIDRUG EFFLUX PUMP"/>
    <property type="match status" value="1"/>
</dbReference>
<accession>A0A1X6Z2M9</accession>
<protein>
    <recommendedName>
        <fullName evidence="9">Membrane fusion protein (MFP) family protein</fullName>
    </recommendedName>
</protein>
<keyword evidence="14" id="KW-1185">Reference proteome</keyword>
<reference evidence="14" key="1">
    <citation type="submission" date="2017-03" db="EMBL/GenBank/DDBJ databases">
        <authorList>
            <person name="Rodrigo-Torres L."/>
            <person name="Arahal R.D."/>
            <person name="Lucena T."/>
        </authorList>
    </citation>
    <scope>NUCLEOTIDE SEQUENCE [LARGE SCALE GENOMIC DNA]</scope>
    <source>
        <strain evidence="14">CECT 8411</strain>
    </source>
</reference>
<dbReference type="Gene3D" id="1.10.287.1490">
    <property type="match status" value="1"/>
</dbReference>
<feature type="domain" description="AprE-like beta-barrel" evidence="12">
    <location>
        <begin position="328"/>
        <end position="416"/>
    </location>
</feature>
<evidence type="ECO:0000256" key="4">
    <source>
        <dbReference type="ARBA" id="ARBA00022475"/>
    </source>
</evidence>
<evidence type="ECO:0000313" key="14">
    <source>
        <dbReference type="Proteomes" id="UP000193778"/>
    </source>
</evidence>
<dbReference type="InterPro" id="IPR058982">
    <property type="entry name" value="Beta-barrel_AprE"/>
</dbReference>
<dbReference type="InterPro" id="IPR058781">
    <property type="entry name" value="HH_AprE-like"/>
</dbReference>
<dbReference type="Proteomes" id="UP000193778">
    <property type="component" value="Unassembled WGS sequence"/>
</dbReference>
<feature type="transmembrane region" description="Helical" evidence="9">
    <location>
        <begin position="12"/>
        <end position="39"/>
    </location>
</feature>
<dbReference type="GO" id="GO:0005886">
    <property type="term" value="C:plasma membrane"/>
    <property type="evidence" value="ECO:0007669"/>
    <property type="project" value="UniProtKB-SubCell"/>
</dbReference>
<proteinExistence type="inferred from homology"/>
<evidence type="ECO:0000256" key="5">
    <source>
        <dbReference type="ARBA" id="ARBA00022519"/>
    </source>
</evidence>
<dbReference type="EMBL" id="FWFP01000004">
    <property type="protein sequence ID" value="SLN38739.1"/>
    <property type="molecule type" value="Genomic_DNA"/>
</dbReference>
<evidence type="ECO:0000256" key="1">
    <source>
        <dbReference type="ARBA" id="ARBA00004377"/>
    </source>
</evidence>
<evidence type="ECO:0000256" key="3">
    <source>
        <dbReference type="ARBA" id="ARBA00022448"/>
    </source>
</evidence>
<keyword evidence="6 9" id="KW-0812">Transmembrane</keyword>